<dbReference type="InterPro" id="IPR013106">
    <property type="entry name" value="Ig_V-set"/>
</dbReference>
<feature type="compositionally biased region" description="Low complexity" evidence="1">
    <location>
        <begin position="324"/>
        <end position="341"/>
    </location>
</feature>
<feature type="transmembrane region" description="Helical" evidence="2">
    <location>
        <begin position="393"/>
        <end position="415"/>
    </location>
</feature>
<feature type="domain" description="Ig-like" evidence="4">
    <location>
        <begin position="132"/>
        <end position="218"/>
    </location>
</feature>
<dbReference type="Pfam" id="PF07686">
    <property type="entry name" value="V-set"/>
    <property type="match status" value="2"/>
</dbReference>
<dbReference type="InterPro" id="IPR013783">
    <property type="entry name" value="Ig-like_fold"/>
</dbReference>
<dbReference type="InterPro" id="IPR007110">
    <property type="entry name" value="Ig-like_dom"/>
</dbReference>
<evidence type="ECO:0000256" key="1">
    <source>
        <dbReference type="SAM" id="MobiDB-lite"/>
    </source>
</evidence>
<dbReference type="InterPro" id="IPR036179">
    <property type="entry name" value="Ig-like_dom_sf"/>
</dbReference>
<keyword evidence="3" id="KW-0732">Signal</keyword>
<evidence type="ECO:0000313" key="6">
    <source>
        <dbReference type="Proteomes" id="UP000503349"/>
    </source>
</evidence>
<keyword evidence="2" id="KW-1133">Transmembrane helix</keyword>
<dbReference type="InterPro" id="IPR003599">
    <property type="entry name" value="Ig_sub"/>
</dbReference>
<dbReference type="PANTHER" id="PTHR11422">
    <property type="entry name" value="T-CELL SURFACE GLYCOPROTEIN CD4"/>
    <property type="match status" value="1"/>
</dbReference>
<feature type="domain" description="Ig-like" evidence="4">
    <location>
        <begin position="16"/>
        <end position="119"/>
    </location>
</feature>
<feature type="region of interest" description="Disordered" evidence="1">
    <location>
        <begin position="314"/>
        <end position="341"/>
    </location>
</feature>
<reference evidence="6" key="2">
    <citation type="submission" date="2019-02" db="EMBL/GenBank/DDBJ databases">
        <title>Opniocepnalus argus Var Kimnra genome.</title>
        <authorList>
            <person name="Zhou C."/>
            <person name="Xiao S."/>
        </authorList>
    </citation>
    <scope>NUCLEOTIDE SEQUENCE [LARGE SCALE GENOMIC DNA]</scope>
</reference>
<evidence type="ECO:0000256" key="3">
    <source>
        <dbReference type="SAM" id="SignalP"/>
    </source>
</evidence>
<feature type="signal peptide" evidence="3">
    <location>
        <begin position="1"/>
        <end position="21"/>
    </location>
</feature>
<evidence type="ECO:0000259" key="4">
    <source>
        <dbReference type="PROSITE" id="PS50835"/>
    </source>
</evidence>
<keyword evidence="2" id="KW-0812">Transmembrane</keyword>
<dbReference type="Proteomes" id="UP000503349">
    <property type="component" value="Chromosome 18"/>
</dbReference>
<evidence type="ECO:0000313" key="5">
    <source>
        <dbReference type="EMBL" id="KAF3703148.1"/>
    </source>
</evidence>
<name>A0A6G1QLN3_CHAAH</name>
<feature type="chain" id="PRO_5026141999" evidence="3">
    <location>
        <begin position="22"/>
        <end position="514"/>
    </location>
</feature>
<protein>
    <submittedName>
        <fullName evidence="5">Junctional adhesion molecule-like</fullName>
    </submittedName>
</protein>
<keyword evidence="6" id="KW-1185">Reference proteome</keyword>
<keyword evidence="2" id="KW-0472">Membrane</keyword>
<organism evidence="5 6">
    <name type="scientific">Channa argus</name>
    <name type="common">Northern snakehead</name>
    <name type="synonym">Ophicephalus argus</name>
    <dbReference type="NCBI Taxonomy" id="215402"/>
    <lineage>
        <taxon>Eukaryota</taxon>
        <taxon>Metazoa</taxon>
        <taxon>Chordata</taxon>
        <taxon>Craniata</taxon>
        <taxon>Vertebrata</taxon>
        <taxon>Euteleostomi</taxon>
        <taxon>Actinopterygii</taxon>
        <taxon>Neopterygii</taxon>
        <taxon>Teleostei</taxon>
        <taxon>Neoteleostei</taxon>
        <taxon>Acanthomorphata</taxon>
        <taxon>Anabantaria</taxon>
        <taxon>Anabantiformes</taxon>
        <taxon>Channoidei</taxon>
        <taxon>Channidae</taxon>
        <taxon>Channa</taxon>
    </lineage>
</organism>
<reference evidence="5 6" key="1">
    <citation type="submission" date="2019-02" db="EMBL/GenBank/DDBJ databases">
        <title>Opniocepnalus argus genome.</title>
        <authorList>
            <person name="Zhou C."/>
            <person name="Xiao S."/>
        </authorList>
    </citation>
    <scope>NUCLEOTIDE SEQUENCE [LARGE SCALE GENOMIC DNA]</scope>
    <source>
        <strain evidence="5">OARG1902GOOAL</strain>
        <tissue evidence="5">Muscle</tissue>
    </source>
</reference>
<gene>
    <name evidence="5" type="ORF">EXN66_Car018836</name>
</gene>
<feature type="domain" description="Ig-like" evidence="4">
    <location>
        <begin position="246"/>
        <end position="312"/>
    </location>
</feature>
<sequence length="514" mass="56706">MSVFRWIQMSLFVIMLQFTVTGQFSSFTVRDGDDVTLPCGNVRDDQEKCDRTTWLFSDSVNTAAVELVNLGKVKPESNSKSHRLSVTEKCSLVIKKVTYEDVGLYTCRQFDKSGQQQVSDSGVDVSVVTTAPTALFSSFTVRHGDEVTLPCKHVINHQDRCNKITWMLSGSENTAVALFELGKIKTESNSKSHRLSVTENCSLVIKKVTGEDVGQYNCKNFGSRQEGEDALVYLYVVNLTEHKVDDKVTLTCSVWTRGHCGHTVKWLNEGRNNDFTDSSCSASVTFIESHQKHYESLKCEVTDANRKAQQFTFRPQPSGEDITRATSTTTTAAATPTSTTTTTTTTTTIITATTTKSTTIKSPLSVTSKPTTAVNLSTSGRTNSRDVIKQQAWPVWIIVLAALLLIILIIVGVLIRWKKTKDPKLLIYENAVLKLNPAVTQSETSQRMSGPEDAVCYDHISYAIKSKRKASGQEETVNGSGPYRILNVSSSSDLTDLSNPYATINFPNTEGVSY</sequence>
<dbReference type="Gene3D" id="2.60.40.10">
    <property type="entry name" value="Immunoglobulins"/>
    <property type="match status" value="2"/>
</dbReference>
<evidence type="ECO:0000256" key="2">
    <source>
        <dbReference type="SAM" id="Phobius"/>
    </source>
</evidence>
<dbReference type="PROSITE" id="PS50835">
    <property type="entry name" value="IG_LIKE"/>
    <property type="match status" value="3"/>
</dbReference>
<dbReference type="EMBL" id="CM015729">
    <property type="protein sequence ID" value="KAF3703148.1"/>
    <property type="molecule type" value="Genomic_DNA"/>
</dbReference>
<dbReference type="AlphaFoldDB" id="A0A6G1QLN3"/>
<dbReference type="SUPFAM" id="SSF48726">
    <property type="entry name" value="Immunoglobulin"/>
    <property type="match status" value="2"/>
</dbReference>
<accession>A0A6G1QLN3</accession>
<proteinExistence type="predicted"/>
<dbReference type="SMART" id="SM00409">
    <property type="entry name" value="IG"/>
    <property type="match status" value="2"/>
</dbReference>